<evidence type="ECO:0000256" key="5">
    <source>
        <dbReference type="ARBA" id="ARBA00023054"/>
    </source>
</evidence>
<dbReference type="GO" id="GO:0005684">
    <property type="term" value="C:U2-type spliceosomal complex"/>
    <property type="evidence" value="ECO:0007669"/>
    <property type="project" value="TreeGrafter"/>
</dbReference>
<dbReference type="InterPro" id="IPR022209">
    <property type="entry name" value="CWC25"/>
</dbReference>
<organism evidence="11 12">
    <name type="scientific">Coemansia erecta</name>
    <dbReference type="NCBI Taxonomy" id="147472"/>
    <lineage>
        <taxon>Eukaryota</taxon>
        <taxon>Fungi</taxon>
        <taxon>Fungi incertae sedis</taxon>
        <taxon>Zoopagomycota</taxon>
        <taxon>Kickxellomycotina</taxon>
        <taxon>Kickxellomycetes</taxon>
        <taxon>Kickxellales</taxon>
        <taxon>Kickxellaceae</taxon>
        <taxon>Coemansia</taxon>
    </lineage>
</organism>
<keyword evidence="4" id="KW-0747">Spliceosome</keyword>
<feature type="compositionally biased region" description="Basic and acidic residues" evidence="9">
    <location>
        <begin position="104"/>
        <end position="116"/>
    </location>
</feature>
<evidence type="ECO:0000256" key="7">
    <source>
        <dbReference type="ARBA" id="ARBA00023242"/>
    </source>
</evidence>
<keyword evidence="3" id="KW-0507">mRNA processing</keyword>
<dbReference type="Proteomes" id="UP001149813">
    <property type="component" value="Unassembled WGS sequence"/>
</dbReference>
<gene>
    <name evidence="11" type="primary">CWC25</name>
    <name evidence="11" type="ORF">LPJ53_001868</name>
</gene>
<keyword evidence="5 8" id="KW-0175">Coiled coil</keyword>
<dbReference type="EMBL" id="JANBOJ010000052">
    <property type="protein sequence ID" value="KAJ1723799.1"/>
    <property type="molecule type" value="Genomic_DNA"/>
</dbReference>
<sequence>MGGGDLNMKKSWHTKTRANMLRVAEEKRKADEEARRIANIQKELREERQREELDVLNATVTKKSINKLDWMYNTPASHQDKPQDAEELEEYLLGKKDVKSILAQKDKEAEQPEAKWKSGLFAFSNRNANNEKDTASKAMEDPLMEIKPSLEKA</sequence>
<accession>A0A9W7Y4G4</accession>
<dbReference type="InterPro" id="IPR019339">
    <property type="entry name" value="CIR_N_dom"/>
</dbReference>
<name>A0A9W7Y4G4_9FUNG</name>
<evidence type="ECO:0000256" key="8">
    <source>
        <dbReference type="SAM" id="Coils"/>
    </source>
</evidence>
<keyword evidence="12" id="KW-1185">Reference proteome</keyword>
<evidence type="ECO:0000313" key="12">
    <source>
        <dbReference type="Proteomes" id="UP001149813"/>
    </source>
</evidence>
<comment type="similarity">
    <text evidence="2">Belongs to the CWC25 family.</text>
</comment>
<dbReference type="PANTHER" id="PTHR16196">
    <property type="entry name" value="CELL CYCLE CONTROL PROTEIN CWF25"/>
    <property type="match status" value="1"/>
</dbReference>
<keyword evidence="6" id="KW-0508">mRNA splicing</keyword>
<dbReference type="InterPro" id="IPR051376">
    <property type="entry name" value="CWC25_splicing_factor"/>
</dbReference>
<dbReference type="Pfam" id="PF10197">
    <property type="entry name" value="Cir_N"/>
    <property type="match status" value="1"/>
</dbReference>
<evidence type="ECO:0000256" key="2">
    <source>
        <dbReference type="ARBA" id="ARBA00006695"/>
    </source>
</evidence>
<evidence type="ECO:0000256" key="4">
    <source>
        <dbReference type="ARBA" id="ARBA00022728"/>
    </source>
</evidence>
<evidence type="ECO:0000256" key="3">
    <source>
        <dbReference type="ARBA" id="ARBA00022664"/>
    </source>
</evidence>
<evidence type="ECO:0000313" key="11">
    <source>
        <dbReference type="EMBL" id="KAJ1723799.1"/>
    </source>
</evidence>
<evidence type="ECO:0000256" key="9">
    <source>
        <dbReference type="SAM" id="MobiDB-lite"/>
    </source>
</evidence>
<reference evidence="11" key="1">
    <citation type="submission" date="2022-07" db="EMBL/GenBank/DDBJ databases">
        <title>Phylogenomic reconstructions and comparative analyses of Kickxellomycotina fungi.</title>
        <authorList>
            <person name="Reynolds N.K."/>
            <person name="Stajich J.E."/>
            <person name="Barry K."/>
            <person name="Grigoriev I.V."/>
            <person name="Crous P."/>
            <person name="Smith M.E."/>
        </authorList>
    </citation>
    <scope>NUCLEOTIDE SEQUENCE</scope>
    <source>
        <strain evidence="11">NBRC 32514</strain>
    </source>
</reference>
<proteinExistence type="inferred from homology"/>
<dbReference type="Pfam" id="PF12542">
    <property type="entry name" value="CWC25"/>
    <property type="match status" value="1"/>
</dbReference>
<feature type="region of interest" description="Disordered" evidence="9">
    <location>
        <begin position="104"/>
        <end position="153"/>
    </location>
</feature>
<feature type="domain" description="CBF1-interacting co-repressor CIR N-terminal" evidence="10">
    <location>
        <begin position="11"/>
        <end position="47"/>
    </location>
</feature>
<protein>
    <submittedName>
        <fullName evidence="11">RNA-splicing factor</fullName>
    </submittedName>
</protein>
<dbReference type="AlphaFoldDB" id="A0A9W7Y4G4"/>
<dbReference type="OrthoDB" id="21123at2759"/>
<comment type="caution">
    <text evidence="11">The sequence shown here is derived from an EMBL/GenBank/DDBJ whole genome shotgun (WGS) entry which is preliminary data.</text>
</comment>
<dbReference type="PANTHER" id="PTHR16196:SF0">
    <property type="entry name" value="PRE-MRNA-SPLICING FACTOR CWC25 HOMOLOG"/>
    <property type="match status" value="1"/>
</dbReference>
<dbReference type="GO" id="GO:0000398">
    <property type="term" value="P:mRNA splicing, via spliceosome"/>
    <property type="evidence" value="ECO:0007669"/>
    <property type="project" value="TreeGrafter"/>
</dbReference>
<feature type="coiled-coil region" evidence="8">
    <location>
        <begin position="23"/>
        <end position="50"/>
    </location>
</feature>
<evidence type="ECO:0000259" key="10">
    <source>
        <dbReference type="Pfam" id="PF10197"/>
    </source>
</evidence>
<keyword evidence="7" id="KW-0539">Nucleus</keyword>
<evidence type="ECO:0000256" key="1">
    <source>
        <dbReference type="ARBA" id="ARBA00004123"/>
    </source>
</evidence>
<evidence type="ECO:0000256" key="6">
    <source>
        <dbReference type="ARBA" id="ARBA00023187"/>
    </source>
</evidence>
<feature type="compositionally biased region" description="Basic and acidic residues" evidence="9">
    <location>
        <begin position="129"/>
        <end position="140"/>
    </location>
</feature>
<comment type="subcellular location">
    <subcellularLocation>
        <location evidence="1">Nucleus</location>
    </subcellularLocation>
</comment>